<organism evidence="1 2">
    <name type="scientific">Xylaria bambusicola</name>
    <dbReference type="NCBI Taxonomy" id="326684"/>
    <lineage>
        <taxon>Eukaryota</taxon>
        <taxon>Fungi</taxon>
        <taxon>Dikarya</taxon>
        <taxon>Ascomycota</taxon>
        <taxon>Pezizomycotina</taxon>
        <taxon>Sordariomycetes</taxon>
        <taxon>Xylariomycetidae</taxon>
        <taxon>Xylariales</taxon>
        <taxon>Xylariaceae</taxon>
        <taxon>Xylaria</taxon>
    </lineage>
</organism>
<comment type="caution">
    <text evidence="1">The sequence shown here is derived from an EMBL/GenBank/DDBJ whole genome shotgun (WGS) entry which is preliminary data.</text>
</comment>
<evidence type="ECO:0000313" key="2">
    <source>
        <dbReference type="Proteomes" id="UP001305414"/>
    </source>
</evidence>
<name>A0AAN7UGY9_9PEZI</name>
<evidence type="ECO:0000313" key="1">
    <source>
        <dbReference type="EMBL" id="KAK5628062.1"/>
    </source>
</evidence>
<dbReference type="AlphaFoldDB" id="A0AAN7UGY9"/>
<accession>A0AAN7UGY9</accession>
<proteinExistence type="predicted"/>
<sequence>MTSKIAYSLPQNFPNFLKHLANDIYCPYNIQMFIVRNNFAVNHLDMRLSASIKAAEKLLPID</sequence>
<gene>
    <name evidence="1" type="ORF">RRF57_003777</name>
</gene>
<reference evidence="1 2" key="1">
    <citation type="submission" date="2023-10" db="EMBL/GenBank/DDBJ databases">
        <title>Draft genome sequence of Xylaria bambusicola isolate GMP-LS, the root and basal stem rot pathogen of sugarcane in Indonesia.</title>
        <authorList>
            <person name="Selvaraj P."/>
            <person name="Muralishankar V."/>
            <person name="Muruganantham S."/>
            <person name="Sp S."/>
            <person name="Haryani S."/>
            <person name="Lau K.J.X."/>
            <person name="Naqvi N.I."/>
        </authorList>
    </citation>
    <scope>NUCLEOTIDE SEQUENCE [LARGE SCALE GENOMIC DNA]</scope>
    <source>
        <strain evidence="1">GMP-LS</strain>
    </source>
</reference>
<keyword evidence="2" id="KW-1185">Reference proteome</keyword>
<protein>
    <submittedName>
        <fullName evidence="1">Uncharacterized protein</fullName>
    </submittedName>
</protein>
<dbReference type="Proteomes" id="UP001305414">
    <property type="component" value="Unassembled WGS sequence"/>
</dbReference>
<dbReference type="EMBL" id="JAWHQM010000007">
    <property type="protein sequence ID" value="KAK5628062.1"/>
    <property type="molecule type" value="Genomic_DNA"/>
</dbReference>